<dbReference type="Gene3D" id="3.40.275.10">
    <property type="entry name" value="L-fucose Isomerase, Chain A, domain 2"/>
    <property type="match status" value="1"/>
</dbReference>
<comment type="function">
    <text evidence="7">Converts the aldose L-fucose into the corresponding ketose L-fuculose.</text>
</comment>
<evidence type="ECO:0000256" key="6">
    <source>
        <dbReference type="ARBA" id="ARBA00023277"/>
    </source>
</evidence>
<feature type="active site" description="Proton acceptor" evidence="7">
    <location>
        <position position="365"/>
    </location>
</feature>
<keyword evidence="1 7" id="KW-0963">Cytoplasm</keyword>
<dbReference type="InterPro" id="IPR009015">
    <property type="entry name" value="Fucose_isomerase_N/cen_sf"/>
</dbReference>
<comment type="pathway">
    <text evidence="7">Carbohydrate degradation; L-fucose degradation; L-lactaldehyde and glycerone phosphate from L-fucose: step 1/3.</text>
</comment>
<dbReference type="InterPro" id="IPR038392">
    <property type="entry name" value="Fucose_isomerase_dom2_sf"/>
</dbReference>
<feature type="domain" description="L-fucose isomerase N-terminal-2" evidence="10">
    <location>
        <begin position="173"/>
        <end position="358"/>
    </location>
</feature>
<sequence length="595" mass="65280">MKVYPKIGIRPVIDGRQGGVRESLEEQTMAMAFAAQTLIETHLHYADGSPAQCVVASTTIGGRADAERVRQEFLSQNVCATLTVTPCWCYGTETMDLDPMTVKAIWGFNGTERPGAVYLAAAAAAATQYGLPTFKIYGHDVQEADDTDIPTDVREKLLSFARCALVVGQMRGKSYVNIGACAMGIAGSQVSTEFFGKYLGMGVEYVDMTEILRRMTLEIYDPDEVYQVRTWIAEKCHEGVDINTGKSLPDIISRSKVVPADEDWDFIAKQAVIVRDILFGNQRLADLGWLEEARGHNAIAGGFQGQRQWTDWLPNGDFVEAIMASTFDWSGPRQPTAFATENDTLNGAAMLFGTLLTNRAPIFSDVRTYWSPEAVKRVTGHTLQGRAVHGVLHLINSGATALDATCASRDAEGQPTMKSFWDMQPEDVEACLRATDWCRANYEYFRGGGFSSHFKTLAEIPLTMIRVNLVDGLGPTLQLAEGYTCVLPEDIHQVLDERTDKTWPTTWFAPRLGAPGFESVYEVMSAWGANHGASVFGHVGADLLTLASMLRIPVTLHNVDSSRIFRPSSFGGFGTKELESADVRACQALGPMYRG</sequence>
<keyword evidence="4 7" id="KW-0413">Isomerase</keyword>
<dbReference type="InterPro" id="IPR015888">
    <property type="entry name" value="Fuc_isomerase_C"/>
</dbReference>
<feature type="binding site" evidence="7">
    <location>
        <position position="365"/>
    </location>
    <ligand>
        <name>Mn(2+)</name>
        <dbReference type="ChEBI" id="CHEBI:29035"/>
    </ligand>
</feature>
<dbReference type="EMBL" id="JAIMFO010000004">
    <property type="protein sequence ID" value="MBY4796909.1"/>
    <property type="molecule type" value="Genomic_DNA"/>
</dbReference>
<evidence type="ECO:0000256" key="7">
    <source>
        <dbReference type="HAMAP-Rule" id="MF_01254"/>
    </source>
</evidence>
<feature type="binding site" evidence="7">
    <location>
        <position position="531"/>
    </location>
    <ligand>
        <name>Mn(2+)</name>
        <dbReference type="ChEBI" id="CHEBI:29035"/>
    </ligand>
</feature>
<dbReference type="PANTHER" id="PTHR37840">
    <property type="entry name" value="L-FUCOSE ISOMERASE"/>
    <property type="match status" value="1"/>
</dbReference>
<dbReference type="InterPro" id="IPR038393">
    <property type="entry name" value="Fuc_iso_dom3_sf"/>
</dbReference>
<keyword evidence="3 7" id="KW-0464">Manganese</keyword>
<feature type="domain" description="L-fucose isomerase C-terminal" evidence="8">
    <location>
        <begin position="394"/>
        <end position="555"/>
    </location>
</feature>
<feature type="domain" description="L-fucose isomerase N-terminal-1" evidence="9">
    <location>
        <begin position="4"/>
        <end position="172"/>
    </location>
</feature>
<organism evidence="11 12">
    <name type="scientific">Collinsella ureilytica</name>
    <dbReference type="NCBI Taxonomy" id="2869515"/>
    <lineage>
        <taxon>Bacteria</taxon>
        <taxon>Bacillati</taxon>
        <taxon>Actinomycetota</taxon>
        <taxon>Coriobacteriia</taxon>
        <taxon>Coriobacteriales</taxon>
        <taxon>Coriobacteriaceae</taxon>
        <taxon>Collinsella</taxon>
    </lineage>
</organism>
<comment type="catalytic activity">
    <reaction evidence="7">
        <text>L-fucose = L-fuculose</text>
        <dbReference type="Rhea" id="RHEA:17233"/>
        <dbReference type="ChEBI" id="CHEBI:2181"/>
        <dbReference type="ChEBI" id="CHEBI:17617"/>
        <dbReference type="EC" id="5.3.1.25"/>
    </reaction>
</comment>
<keyword evidence="2 7" id="KW-0479">Metal-binding</keyword>
<dbReference type="InterPro" id="IPR038391">
    <property type="entry name" value="Fucose_iso_dom1_sf"/>
</dbReference>
<dbReference type="Gene3D" id="3.40.50.1070">
    <property type="match status" value="1"/>
</dbReference>
<dbReference type="NCBIfam" id="NF008220">
    <property type="entry name" value="PRK10991.1"/>
    <property type="match status" value="1"/>
</dbReference>
<reference evidence="11 12" key="1">
    <citation type="submission" date="2021-08" db="EMBL/GenBank/DDBJ databases">
        <title>Collinsella faecalis sp. nov. isolated from swine faeces.</title>
        <authorList>
            <person name="Oh B.S."/>
            <person name="Lee J.H."/>
        </authorList>
    </citation>
    <scope>NUCLEOTIDE SEQUENCE [LARGE SCALE GENOMIC DNA]</scope>
    <source>
        <strain evidence="11 12">AGMB00827</strain>
    </source>
</reference>
<protein>
    <recommendedName>
        <fullName evidence="7">L-fucose isomerase</fullName>
        <shortName evidence="7">FucIase</shortName>
        <ecNumber evidence="7">5.3.1.25</ecNumber>
    </recommendedName>
    <alternativeName>
        <fullName evidence="7">6-deoxy-L-galactose isomerase</fullName>
    </alternativeName>
</protein>
<dbReference type="Pfam" id="PF07881">
    <property type="entry name" value="Fucose_iso_N1"/>
    <property type="match status" value="1"/>
</dbReference>
<comment type="similarity">
    <text evidence="7">Belongs to the L-fucose isomerase family.</text>
</comment>
<keyword evidence="5 7" id="KW-0294">Fucose metabolism</keyword>
<keyword evidence="12" id="KW-1185">Reference proteome</keyword>
<evidence type="ECO:0000256" key="1">
    <source>
        <dbReference type="ARBA" id="ARBA00022490"/>
    </source>
</evidence>
<evidence type="ECO:0000259" key="10">
    <source>
        <dbReference type="Pfam" id="PF07882"/>
    </source>
</evidence>
<dbReference type="SUPFAM" id="SSF53743">
    <property type="entry name" value="FucI/AraA N-terminal and middle domains"/>
    <property type="match status" value="1"/>
</dbReference>
<dbReference type="EC" id="5.3.1.25" evidence="7"/>
<dbReference type="InterPro" id="IPR004216">
    <property type="entry name" value="Fuc/Ara_isomerase_C"/>
</dbReference>
<dbReference type="InterPro" id="IPR012889">
    <property type="entry name" value="Fucose_isomerase_N2"/>
</dbReference>
<name>A0ABS7MHU2_9ACTN</name>
<dbReference type="Proteomes" id="UP000700908">
    <property type="component" value="Unassembled WGS sequence"/>
</dbReference>
<evidence type="ECO:0000256" key="5">
    <source>
        <dbReference type="ARBA" id="ARBA00023253"/>
    </source>
</evidence>
<accession>A0ABS7MHU2</accession>
<evidence type="ECO:0000259" key="9">
    <source>
        <dbReference type="Pfam" id="PF07881"/>
    </source>
</evidence>
<dbReference type="HAMAP" id="MF_01254">
    <property type="entry name" value="Fucose_iso"/>
    <property type="match status" value="1"/>
</dbReference>
<evidence type="ECO:0000256" key="3">
    <source>
        <dbReference type="ARBA" id="ARBA00023211"/>
    </source>
</evidence>
<dbReference type="NCBIfam" id="TIGR01089">
    <property type="entry name" value="fucI"/>
    <property type="match status" value="1"/>
</dbReference>
<comment type="caution">
    <text evidence="11">The sequence shown here is derived from an EMBL/GenBank/DDBJ whole genome shotgun (WGS) entry which is preliminary data.</text>
</comment>
<dbReference type="PANTHER" id="PTHR37840:SF1">
    <property type="entry name" value="L-FUCOSE ISOMERASE"/>
    <property type="match status" value="1"/>
</dbReference>
<dbReference type="Gene3D" id="3.20.14.10">
    <property type="entry name" value="L-fucose/L-arabinose isomerase, C-terminal"/>
    <property type="match status" value="1"/>
</dbReference>
<evidence type="ECO:0000313" key="12">
    <source>
        <dbReference type="Proteomes" id="UP000700908"/>
    </source>
</evidence>
<gene>
    <name evidence="7" type="primary">fucI</name>
    <name evidence="11" type="ORF">K6V98_00815</name>
</gene>
<evidence type="ECO:0000256" key="4">
    <source>
        <dbReference type="ARBA" id="ARBA00023235"/>
    </source>
</evidence>
<proteinExistence type="inferred from homology"/>
<comment type="cofactor">
    <cofactor evidence="7">
        <name>Mn(2+)</name>
        <dbReference type="ChEBI" id="CHEBI:29035"/>
    </cofactor>
</comment>
<dbReference type="Pfam" id="PF02952">
    <property type="entry name" value="Fucose_iso_C"/>
    <property type="match status" value="1"/>
</dbReference>
<dbReference type="InterPro" id="IPR012888">
    <property type="entry name" value="Fucose_iso_N1"/>
</dbReference>
<comment type="subcellular location">
    <subcellularLocation>
        <location evidence="7">Cytoplasm</location>
    </subcellularLocation>
</comment>
<evidence type="ECO:0000259" key="8">
    <source>
        <dbReference type="Pfam" id="PF02952"/>
    </source>
</evidence>
<keyword evidence="6 7" id="KW-0119">Carbohydrate metabolism</keyword>
<feature type="active site" description="Proton acceptor" evidence="7">
    <location>
        <position position="341"/>
    </location>
</feature>
<feature type="binding site" evidence="7">
    <location>
        <position position="341"/>
    </location>
    <ligand>
        <name>Mn(2+)</name>
        <dbReference type="ChEBI" id="CHEBI:29035"/>
    </ligand>
</feature>
<dbReference type="GO" id="GO:0008736">
    <property type="term" value="F:L-fucose isomerase activity"/>
    <property type="evidence" value="ECO:0007669"/>
    <property type="project" value="UniProtKB-EC"/>
</dbReference>
<dbReference type="InterPro" id="IPR005763">
    <property type="entry name" value="Fucose_isomerase"/>
</dbReference>
<dbReference type="SUPFAM" id="SSF50443">
    <property type="entry name" value="FucI/AraA C-terminal domain-like"/>
    <property type="match status" value="1"/>
</dbReference>
<dbReference type="Pfam" id="PF07882">
    <property type="entry name" value="Fucose_iso_N2"/>
    <property type="match status" value="1"/>
</dbReference>
<evidence type="ECO:0000256" key="2">
    <source>
        <dbReference type="ARBA" id="ARBA00022723"/>
    </source>
</evidence>
<evidence type="ECO:0000313" key="11">
    <source>
        <dbReference type="EMBL" id="MBY4796909.1"/>
    </source>
</evidence>